<evidence type="ECO:0000256" key="2">
    <source>
        <dbReference type="ARBA" id="ARBA00009446"/>
    </source>
</evidence>
<evidence type="ECO:0000256" key="7">
    <source>
        <dbReference type="ARBA" id="ARBA00030003"/>
    </source>
</evidence>
<dbReference type="InterPro" id="IPR006171">
    <property type="entry name" value="TOPRIM_dom"/>
</dbReference>
<dbReference type="InterPro" id="IPR032710">
    <property type="entry name" value="NTF2-like_dom_sf"/>
</dbReference>
<dbReference type="AlphaFoldDB" id="A0A496JDL6"/>
<evidence type="ECO:0000259" key="12">
    <source>
        <dbReference type="PROSITE" id="PS52039"/>
    </source>
</evidence>
<accession>A0A496JDL6</accession>
<dbReference type="SMART" id="SM00493">
    <property type="entry name" value="TOPRIM"/>
    <property type="match status" value="1"/>
</dbReference>
<dbReference type="InterPro" id="IPR013824">
    <property type="entry name" value="Topo_IA_cen_sub1"/>
</dbReference>
<evidence type="ECO:0000256" key="4">
    <source>
        <dbReference type="ARBA" id="ARBA00023029"/>
    </source>
</evidence>
<dbReference type="InterPro" id="IPR013826">
    <property type="entry name" value="Topo_IA_cen_sub3"/>
</dbReference>
<dbReference type="InterPro" id="IPR000380">
    <property type="entry name" value="Topo_IA"/>
</dbReference>
<dbReference type="PANTHER" id="PTHR42785:SF1">
    <property type="entry name" value="DNA TOPOISOMERASE"/>
    <property type="match status" value="1"/>
</dbReference>
<dbReference type="GO" id="GO:0006265">
    <property type="term" value="P:DNA topological change"/>
    <property type="evidence" value="ECO:0007669"/>
    <property type="project" value="InterPro"/>
</dbReference>
<name>A0A496JDL6_HELPX</name>
<dbReference type="Pfam" id="PF01131">
    <property type="entry name" value="Topoisom_bac"/>
    <property type="match status" value="1"/>
</dbReference>
<evidence type="ECO:0000256" key="5">
    <source>
        <dbReference type="ARBA" id="ARBA00023125"/>
    </source>
</evidence>
<gene>
    <name evidence="13" type="ORF">DD776_05300</name>
</gene>
<dbReference type="InterPro" id="IPR013497">
    <property type="entry name" value="Topo_IA_cen"/>
</dbReference>
<dbReference type="GO" id="GO:0003917">
    <property type="term" value="F:DNA topoisomerase type I (single strand cut, ATP-independent) activity"/>
    <property type="evidence" value="ECO:0007669"/>
    <property type="project" value="UniProtKB-EC"/>
</dbReference>
<reference evidence="13 14" key="1">
    <citation type="submission" date="2018-04" db="EMBL/GenBank/DDBJ databases">
        <title>Complete genome sequences of Helicobacter pylori.</title>
        <authorList>
            <person name="Palau M."/>
            <person name="Minana-Galbis D."/>
        </authorList>
    </citation>
    <scope>NUCLEOTIDE SEQUENCE [LARGE SCALE GENOMIC DNA]</scope>
    <source>
        <strain evidence="13 14">B126</strain>
    </source>
</reference>
<dbReference type="Gene3D" id="3.10.450.230">
    <property type="entry name" value="VirB8 protein"/>
    <property type="match status" value="1"/>
</dbReference>
<evidence type="ECO:0000259" key="11">
    <source>
        <dbReference type="PROSITE" id="PS50880"/>
    </source>
</evidence>
<evidence type="ECO:0000313" key="13">
    <source>
        <dbReference type="EMBL" id="RKV59119.1"/>
    </source>
</evidence>
<dbReference type="PROSITE" id="PS50880">
    <property type="entry name" value="TOPRIM"/>
    <property type="match status" value="1"/>
</dbReference>
<comment type="caution">
    <text evidence="13">The sequence shown here is derived from an EMBL/GenBank/DDBJ whole genome shotgun (WGS) entry which is preliminary data.</text>
</comment>
<dbReference type="PRINTS" id="PR00417">
    <property type="entry name" value="PRTPISMRASEI"/>
</dbReference>
<dbReference type="GO" id="GO:0003677">
    <property type="term" value="F:DNA binding"/>
    <property type="evidence" value="ECO:0007669"/>
    <property type="project" value="UniProtKB-KW"/>
</dbReference>
<dbReference type="SMART" id="SM00436">
    <property type="entry name" value="TOP1Bc"/>
    <property type="match status" value="1"/>
</dbReference>
<evidence type="ECO:0000256" key="9">
    <source>
        <dbReference type="ARBA" id="ARBA00032235"/>
    </source>
</evidence>
<dbReference type="Pfam" id="PF01751">
    <property type="entry name" value="Toprim"/>
    <property type="match status" value="1"/>
</dbReference>
<comment type="catalytic activity">
    <reaction evidence="1">
        <text>ATP-independent breakage of single-stranded DNA, followed by passage and rejoining.</text>
        <dbReference type="EC" id="5.6.2.1"/>
    </reaction>
</comment>
<comment type="similarity">
    <text evidence="2">Belongs to the type IA topoisomerase family.</text>
</comment>
<sequence>MYKNCVFIIESPNKIAKIKELTGSSFVFATGGHFVELVNIEVNKEFNPIFEIKKSTDKKKDKSTHINHMINQCKDKVVYIATDLDREGYGIGYKFYEKIKNLAKTIYRTEFHEITKSGVEKGLNNAVLFSQSNLNLYYSWLGRIVSDQFIGFTLTPYLRKNIKNFEVSAGRVQTPALSILVELDKKIQAFEQKNNDEKLSYSIEAIIDALGSQISIALVEENKMKVFETKELAQNFLNDLKNNLNPLAFLDAIEQKDKEKAPPKPFTTSNLLKDGVRILEMGVKQIQEHAQKLFEAGLITYIRTDSEALSKEYLQEHKVFFENIYPSVYEYREYRAGKNSQAEAHEAIRITHPHCYEDLKKVCEEHNITDIDDLKVYTLIFFNTICSQSKNAIYENTTLNFKVKTRSFKCSFSQLKSKGFKAIKDLEEEKKLVASYVNNRENISSIKEQNEIAHETIRLQSAFEVWDFFEKLVSYEHSIYTNVNLTQKISIINIALISKTQANIEISAQFFNKEKLESKKRYRIIMTFEFEPIEIDTKSVPLNPTGFIVTGYDVTEIAILKDLDEKNKVKDDGVKSRIIHTEKKDPHMSQYKDVKEQ</sequence>
<evidence type="ECO:0000256" key="6">
    <source>
        <dbReference type="ARBA" id="ARBA00023235"/>
    </source>
</evidence>
<evidence type="ECO:0000256" key="8">
    <source>
        <dbReference type="ARBA" id="ARBA00031985"/>
    </source>
</evidence>
<keyword evidence="6 13" id="KW-0413">Isomerase</keyword>
<keyword evidence="4" id="KW-0799">Topoisomerase</keyword>
<dbReference type="CDD" id="cd01028">
    <property type="entry name" value="TOPRIM_TopoIA"/>
    <property type="match status" value="1"/>
</dbReference>
<proteinExistence type="inferred from homology"/>
<dbReference type="SUPFAM" id="SSF56712">
    <property type="entry name" value="Prokaryotic type I DNA topoisomerase"/>
    <property type="match status" value="1"/>
</dbReference>
<dbReference type="InterPro" id="IPR003602">
    <property type="entry name" value="Topo_IA_DNA-bd_dom"/>
</dbReference>
<keyword evidence="5" id="KW-0238">DNA-binding</keyword>
<evidence type="ECO:0000256" key="1">
    <source>
        <dbReference type="ARBA" id="ARBA00000213"/>
    </source>
</evidence>
<dbReference type="EMBL" id="QEHH01000023">
    <property type="protein sequence ID" value="RKV59119.1"/>
    <property type="molecule type" value="Genomic_DNA"/>
</dbReference>
<dbReference type="EC" id="5.6.2.1" evidence="3"/>
<dbReference type="InterPro" id="IPR003601">
    <property type="entry name" value="Topo_IA_2"/>
</dbReference>
<organism evidence="13 14">
    <name type="scientific">Helicobacter pylori</name>
    <name type="common">Campylobacter pylori</name>
    <dbReference type="NCBI Taxonomy" id="210"/>
    <lineage>
        <taxon>Bacteria</taxon>
        <taxon>Pseudomonadati</taxon>
        <taxon>Campylobacterota</taxon>
        <taxon>Epsilonproteobacteria</taxon>
        <taxon>Campylobacterales</taxon>
        <taxon>Helicobacteraceae</taxon>
        <taxon>Helicobacter</taxon>
    </lineage>
</organism>
<dbReference type="PROSITE" id="PS52039">
    <property type="entry name" value="TOPO_IA_2"/>
    <property type="match status" value="1"/>
</dbReference>
<dbReference type="GO" id="GO:0016020">
    <property type="term" value="C:membrane"/>
    <property type="evidence" value="ECO:0007669"/>
    <property type="project" value="UniProtKB-SubCell"/>
</dbReference>
<feature type="domain" description="Topo IA-type catalytic" evidence="12">
    <location>
        <begin position="133"/>
        <end position="592"/>
    </location>
</feature>
<dbReference type="Gene3D" id="1.10.290.10">
    <property type="entry name" value="Topoisomerase I, domain 4"/>
    <property type="match status" value="1"/>
</dbReference>
<evidence type="ECO:0000313" key="14">
    <source>
        <dbReference type="Proteomes" id="UP000279456"/>
    </source>
</evidence>
<dbReference type="Gene3D" id="1.10.460.10">
    <property type="entry name" value="Topoisomerase I, domain 2"/>
    <property type="match status" value="1"/>
</dbReference>
<dbReference type="InterPro" id="IPR023405">
    <property type="entry name" value="Topo_IA_core_domain"/>
</dbReference>
<dbReference type="CDD" id="cd16424">
    <property type="entry name" value="VirB8"/>
    <property type="match status" value="1"/>
</dbReference>
<dbReference type="PANTHER" id="PTHR42785">
    <property type="entry name" value="DNA TOPOISOMERASE, TYPE IA, CORE"/>
    <property type="match status" value="1"/>
</dbReference>
<dbReference type="Gene3D" id="3.40.50.140">
    <property type="match status" value="1"/>
</dbReference>
<evidence type="ECO:0000256" key="3">
    <source>
        <dbReference type="ARBA" id="ARBA00012891"/>
    </source>
</evidence>
<evidence type="ECO:0000256" key="10">
    <source>
        <dbReference type="ARBA" id="ARBA00032877"/>
    </source>
</evidence>
<feature type="domain" description="Toprim" evidence="11">
    <location>
        <begin position="4"/>
        <end position="114"/>
    </location>
</feature>
<dbReference type="Proteomes" id="UP000279456">
    <property type="component" value="Unassembled WGS sequence"/>
</dbReference>
<dbReference type="SUPFAM" id="SSF54427">
    <property type="entry name" value="NTF2-like"/>
    <property type="match status" value="1"/>
</dbReference>
<dbReference type="RefSeq" id="WP_120812496.1">
    <property type="nucleotide sequence ID" value="NZ_QEHH01000023.1"/>
</dbReference>
<dbReference type="SMART" id="SM00437">
    <property type="entry name" value="TOP1Ac"/>
    <property type="match status" value="1"/>
</dbReference>
<protein>
    <recommendedName>
        <fullName evidence="3">DNA topoisomerase</fullName>
        <ecNumber evidence="3">5.6.2.1</ecNumber>
    </recommendedName>
    <alternativeName>
        <fullName evidence="10">Omega-protein</fullName>
    </alternativeName>
    <alternativeName>
        <fullName evidence="9">Relaxing enzyme</fullName>
    </alternativeName>
    <alternativeName>
        <fullName evidence="7">Swivelase</fullName>
    </alternativeName>
    <alternativeName>
        <fullName evidence="8">Untwisting enzyme</fullName>
    </alternativeName>
</protein>